<reference evidence="3" key="1">
    <citation type="submission" date="2021-03" db="EMBL/GenBank/DDBJ databases">
        <authorList>
            <person name="So Y."/>
        </authorList>
    </citation>
    <scope>NUCLEOTIDE SEQUENCE</scope>
    <source>
        <strain evidence="3">SG15</strain>
    </source>
</reference>
<dbReference type="InterPro" id="IPR004380">
    <property type="entry name" value="Asp_race"/>
</dbReference>
<name>A0A940N135_9PROT</name>
<dbReference type="NCBIfam" id="TIGR00035">
    <property type="entry name" value="asp_race"/>
    <property type="match status" value="1"/>
</dbReference>
<evidence type="ECO:0000256" key="2">
    <source>
        <dbReference type="ARBA" id="ARBA00023235"/>
    </source>
</evidence>
<dbReference type="Gene3D" id="3.40.50.1860">
    <property type="match status" value="2"/>
</dbReference>
<sequence length="239" mass="24528">MTDRVLGVLGGMGPLASAEFMRQLTLLTPAERDQDHIPAILWSDPRVPDRTAARQGRGPDPLPALVRGIRGLEAAGCGAIAIACNTAHGWIDGMRAATHLPILHIVEAAAEALRLQGIGPGPVGVMGTAGTLAMGLYQQGLEGDGWAVSVPTEEEMARLVSPGIALVKANRVAESYAPLAEAARALAERGARAVVLGCTEIPLGIAAGPALPFPVVDTIEALALAAIRWASPDAARAAA</sequence>
<proteinExistence type="inferred from homology"/>
<evidence type="ECO:0000313" key="4">
    <source>
        <dbReference type="Proteomes" id="UP000677537"/>
    </source>
</evidence>
<accession>A0A940N135</accession>
<evidence type="ECO:0000313" key="3">
    <source>
        <dbReference type="EMBL" id="MBP0495966.1"/>
    </source>
</evidence>
<protein>
    <submittedName>
        <fullName evidence="3">Aspartate/glutamate racemase family protein</fullName>
    </submittedName>
</protein>
<dbReference type="Pfam" id="PF01177">
    <property type="entry name" value="Asp_Glu_race"/>
    <property type="match status" value="1"/>
</dbReference>
<dbReference type="RefSeq" id="WP_209376760.1">
    <property type="nucleotide sequence ID" value="NZ_JAGIZA010000024.1"/>
</dbReference>
<dbReference type="Proteomes" id="UP000677537">
    <property type="component" value="Unassembled WGS sequence"/>
</dbReference>
<dbReference type="PANTHER" id="PTHR21198">
    <property type="entry name" value="GLUTAMATE RACEMASE"/>
    <property type="match status" value="1"/>
</dbReference>
<dbReference type="GO" id="GO:0047661">
    <property type="term" value="F:amino-acid racemase activity"/>
    <property type="evidence" value="ECO:0007669"/>
    <property type="project" value="InterPro"/>
</dbReference>
<keyword evidence="2" id="KW-0413">Isomerase</keyword>
<keyword evidence="4" id="KW-1185">Reference proteome</keyword>
<dbReference type="PANTHER" id="PTHR21198:SF7">
    <property type="entry name" value="ASPARTATE-GLUTAMATE RACEMASE FAMILY"/>
    <property type="match status" value="1"/>
</dbReference>
<dbReference type="AlphaFoldDB" id="A0A940N135"/>
<dbReference type="EMBL" id="JAGIZA010000024">
    <property type="protein sequence ID" value="MBP0495966.1"/>
    <property type="molecule type" value="Genomic_DNA"/>
</dbReference>
<organism evidence="3 4">
    <name type="scientific">Roseomonas indoligenes</name>
    <dbReference type="NCBI Taxonomy" id="2820811"/>
    <lineage>
        <taxon>Bacteria</taxon>
        <taxon>Pseudomonadati</taxon>
        <taxon>Pseudomonadota</taxon>
        <taxon>Alphaproteobacteria</taxon>
        <taxon>Acetobacterales</taxon>
        <taxon>Roseomonadaceae</taxon>
        <taxon>Roseomonas</taxon>
    </lineage>
</organism>
<evidence type="ECO:0000256" key="1">
    <source>
        <dbReference type="ARBA" id="ARBA00007847"/>
    </source>
</evidence>
<comment type="caution">
    <text evidence="3">The sequence shown here is derived from an EMBL/GenBank/DDBJ whole genome shotgun (WGS) entry which is preliminary data.</text>
</comment>
<dbReference type="SUPFAM" id="SSF53681">
    <property type="entry name" value="Aspartate/glutamate racemase"/>
    <property type="match status" value="2"/>
</dbReference>
<comment type="similarity">
    <text evidence="1">Belongs to the aspartate/glutamate racemases family.</text>
</comment>
<dbReference type="InterPro" id="IPR015942">
    <property type="entry name" value="Asp/Glu/hydantoin_racemase"/>
</dbReference>
<gene>
    <name evidence="3" type="ORF">J5Y10_24500</name>
</gene>
<dbReference type="InterPro" id="IPR001920">
    <property type="entry name" value="Asp/Glu_race"/>
</dbReference>